<feature type="non-terminal residue" evidence="2">
    <location>
        <position position="1"/>
    </location>
</feature>
<dbReference type="EMBL" id="GECU01033038">
    <property type="protein sequence ID" value="JAS74668.1"/>
    <property type="molecule type" value="Transcribed_RNA"/>
</dbReference>
<organism evidence="2">
    <name type="scientific">Homalodisca liturata</name>
    <dbReference type="NCBI Taxonomy" id="320908"/>
    <lineage>
        <taxon>Eukaryota</taxon>
        <taxon>Metazoa</taxon>
        <taxon>Ecdysozoa</taxon>
        <taxon>Arthropoda</taxon>
        <taxon>Hexapoda</taxon>
        <taxon>Insecta</taxon>
        <taxon>Pterygota</taxon>
        <taxon>Neoptera</taxon>
        <taxon>Paraneoptera</taxon>
        <taxon>Hemiptera</taxon>
        <taxon>Auchenorrhyncha</taxon>
        <taxon>Membracoidea</taxon>
        <taxon>Cicadellidae</taxon>
        <taxon>Cicadellinae</taxon>
        <taxon>Proconiini</taxon>
        <taxon>Homalodisca</taxon>
    </lineage>
</organism>
<sequence length="113" mass="12524">VSCVCAIVSVLSCMVILIDSSIVRSINNLADQPWTLPINYHSTLILANGINRQKGNSNDSLIPELPCFTYKTKIVVKSTPYSQTHIFNDAKMFDNALKGILSVSRWPIDVERG</sequence>
<evidence type="ECO:0000256" key="1">
    <source>
        <dbReference type="SAM" id="SignalP"/>
    </source>
</evidence>
<protein>
    <submittedName>
        <fullName evidence="2">Uncharacterized protein</fullName>
    </submittedName>
</protein>
<evidence type="ECO:0000313" key="2">
    <source>
        <dbReference type="EMBL" id="JAS74668.1"/>
    </source>
</evidence>
<gene>
    <name evidence="2" type="ORF">g.2964</name>
</gene>
<accession>A0A1B6HJ35</accession>
<keyword evidence="1" id="KW-0732">Signal</keyword>
<name>A0A1B6HJ35_9HEMI</name>
<feature type="chain" id="PRO_5008584361" evidence="1">
    <location>
        <begin position="21"/>
        <end position="113"/>
    </location>
</feature>
<feature type="signal peptide" evidence="1">
    <location>
        <begin position="1"/>
        <end position="20"/>
    </location>
</feature>
<dbReference type="AlphaFoldDB" id="A0A1B6HJ35"/>
<reference evidence="2" key="1">
    <citation type="submission" date="2015-11" db="EMBL/GenBank/DDBJ databases">
        <title>De novo transcriptome assembly of four potential Pierce s Disease insect vectors from Arizona vineyards.</title>
        <authorList>
            <person name="Tassone E.E."/>
        </authorList>
    </citation>
    <scope>NUCLEOTIDE SEQUENCE</scope>
</reference>
<proteinExistence type="predicted"/>
<feature type="non-terminal residue" evidence="2">
    <location>
        <position position="113"/>
    </location>
</feature>